<comment type="catalytic activity">
    <reaction evidence="9">
        <text>L-arginine + 2-oxoglutarate + O2 = guanidine + L-glutamate 5-semialdehyde + succinate + CO2</text>
        <dbReference type="Rhea" id="RHEA:31535"/>
        <dbReference type="ChEBI" id="CHEBI:15379"/>
        <dbReference type="ChEBI" id="CHEBI:16526"/>
        <dbReference type="ChEBI" id="CHEBI:16810"/>
        <dbReference type="ChEBI" id="CHEBI:30031"/>
        <dbReference type="ChEBI" id="CHEBI:30087"/>
        <dbReference type="ChEBI" id="CHEBI:32682"/>
        <dbReference type="ChEBI" id="CHEBI:58066"/>
        <dbReference type="EC" id="1.14.20.7"/>
    </reaction>
</comment>
<proteinExistence type="inferred from homology"/>
<protein>
    <recommendedName>
        <fullName evidence="4">2-oxoglutarate-dependent ethylene/succinate-forming enzyme</fullName>
        <ecNumber evidence="3">1.13.12.19</ecNumber>
        <ecNumber evidence="2">1.14.20.7</ecNumber>
    </recommendedName>
    <alternativeName>
        <fullName evidence="6">2-oxoglutarate dioxygenase (ethylene-forming)</fullName>
    </alternativeName>
    <alternativeName>
        <fullName evidence="7">2-oxoglutarate/L-arginine monooxygenase/decarboxylase (succinate-forming)</fullName>
    </alternativeName>
</protein>
<keyword evidence="10" id="KW-0408">Iron</keyword>
<dbReference type="Pfam" id="PF14226">
    <property type="entry name" value="DIOX_N"/>
    <property type="match status" value="1"/>
</dbReference>
<dbReference type="Pfam" id="PF03171">
    <property type="entry name" value="2OG-FeII_Oxy"/>
    <property type="match status" value="1"/>
</dbReference>
<dbReference type="PRINTS" id="PR00682">
    <property type="entry name" value="IPNSYNTHASE"/>
</dbReference>
<dbReference type="InterPro" id="IPR005123">
    <property type="entry name" value="Oxoglu/Fe-dep_dioxygenase_dom"/>
</dbReference>
<dbReference type="OrthoDB" id="5288930at2"/>
<dbReference type="EC" id="1.14.20.7" evidence="2"/>
<evidence type="ECO:0000256" key="4">
    <source>
        <dbReference type="ARBA" id="ARBA00019045"/>
    </source>
</evidence>
<keyword evidence="10" id="KW-0479">Metal-binding</keyword>
<comment type="similarity">
    <text evidence="10">Belongs to the iron/ascorbate-dependent oxidoreductase family.</text>
</comment>
<evidence type="ECO:0000313" key="13">
    <source>
        <dbReference type="Proteomes" id="UP000075391"/>
    </source>
</evidence>
<dbReference type="PROSITE" id="PS51471">
    <property type="entry name" value="FE2OG_OXY"/>
    <property type="match status" value="1"/>
</dbReference>
<dbReference type="EMBL" id="LUKF01000007">
    <property type="protein sequence ID" value="KYG67682.1"/>
    <property type="molecule type" value="Genomic_DNA"/>
</dbReference>
<dbReference type="Proteomes" id="UP000075391">
    <property type="component" value="Unassembled WGS sequence"/>
</dbReference>
<gene>
    <name evidence="12" type="ORF">AZI85_16935</name>
</gene>
<sequence length="327" mass="36848">MRTMETASHSEQSTLRKVPTLSLASYTKGTDADRAKFIDSLFTGLKEYGFIILKDHNVKAEDLHKAYDILKRFYSLPTDVKKSYISPKAGFQRGYTPFGQEHAKDSPVMDLKEFWHVGRVLEEGNALKTVYPENVWPTEIPEFKTHFTALYDALEEAGNVMLEALTMPLEVEKDFFAKMTKDGNSILRLLHYPPIPEGVDPRCVRAAAHEDINFITILPAATASGLQLKDRDGQWLDIDSEPDTLIVDVGDMLARLTNDVLPSTTHRVINPQDGTNQSRYSMPFFMHPHPEAMLSCLPSCKGTGAKYADITGHDFLMQRLREIGLIK</sequence>
<dbReference type="AlphaFoldDB" id="A0A150WTH8"/>
<evidence type="ECO:0000256" key="7">
    <source>
        <dbReference type="ARBA" id="ARBA00031282"/>
    </source>
</evidence>
<comment type="caution">
    <text evidence="12">The sequence shown here is derived from an EMBL/GenBank/DDBJ whole genome shotgun (WGS) entry which is preliminary data.</text>
</comment>
<comment type="pathway">
    <text evidence="1">Alkene biosynthesis; ethylene biosynthesis via 2-oxoglutarate.</text>
</comment>
<organism evidence="12 13">
    <name type="scientific">Bdellovibrio bacteriovorus</name>
    <dbReference type="NCBI Taxonomy" id="959"/>
    <lineage>
        <taxon>Bacteria</taxon>
        <taxon>Pseudomonadati</taxon>
        <taxon>Bdellovibrionota</taxon>
        <taxon>Bdellovibrionia</taxon>
        <taxon>Bdellovibrionales</taxon>
        <taxon>Pseudobdellovibrionaceae</taxon>
        <taxon>Bdellovibrio</taxon>
    </lineage>
</organism>
<dbReference type="GO" id="GO:0102276">
    <property type="term" value="F:2-oxoglutarate oxygenase/decarboxylase (ethylene-forming) activity"/>
    <property type="evidence" value="ECO:0007669"/>
    <property type="project" value="UniProtKB-EC"/>
</dbReference>
<dbReference type="GO" id="GO:0046872">
    <property type="term" value="F:metal ion binding"/>
    <property type="evidence" value="ECO:0007669"/>
    <property type="project" value="UniProtKB-KW"/>
</dbReference>
<evidence type="ECO:0000256" key="1">
    <source>
        <dbReference type="ARBA" id="ARBA00004767"/>
    </source>
</evidence>
<feature type="domain" description="Fe2OG dioxygenase" evidence="11">
    <location>
        <begin position="182"/>
        <end position="288"/>
    </location>
</feature>
<keyword evidence="5" id="KW-0266">Ethylene biosynthesis</keyword>
<dbReference type="GO" id="GO:0009693">
    <property type="term" value="P:ethylene biosynthetic process"/>
    <property type="evidence" value="ECO:0007669"/>
    <property type="project" value="UniProtKB-KW"/>
</dbReference>
<accession>A0A150WTH8</accession>
<evidence type="ECO:0000256" key="3">
    <source>
        <dbReference type="ARBA" id="ARBA00012531"/>
    </source>
</evidence>
<dbReference type="InterPro" id="IPR050231">
    <property type="entry name" value="Iron_ascorbate_oxido_reductase"/>
</dbReference>
<evidence type="ECO:0000256" key="2">
    <source>
        <dbReference type="ARBA" id="ARBA00012293"/>
    </source>
</evidence>
<dbReference type="InterPro" id="IPR044861">
    <property type="entry name" value="IPNS-like_FE2OG_OXY"/>
</dbReference>
<evidence type="ECO:0000313" key="12">
    <source>
        <dbReference type="EMBL" id="KYG67682.1"/>
    </source>
</evidence>
<dbReference type="InterPro" id="IPR027443">
    <property type="entry name" value="IPNS-like_sf"/>
</dbReference>
<comment type="catalytic activity">
    <reaction evidence="8">
        <text>2-oxoglutarate + O2 + 2 H(+) = ethene + 3 CO2 + H2O</text>
        <dbReference type="Rhea" id="RHEA:31523"/>
        <dbReference type="ChEBI" id="CHEBI:15377"/>
        <dbReference type="ChEBI" id="CHEBI:15378"/>
        <dbReference type="ChEBI" id="CHEBI:15379"/>
        <dbReference type="ChEBI" id="CHEBI:16526"/>
        <dbReference type="ChEBI" id="CHEBI:16810"/>
        <dbReference type="ChEBI" id="CHEBI:18153"/>
        <dbReference type="EC" id="1.13.12.19"/>
    </reaction>
</comment>
<evidence type="ECO:0000256" key="5">
    <source>
        <dbReference type="ARBA" id="ARBA00022666"/>
    </source>
</evidence>
<evidence type="ECO:0000256" key="8">
    <source>
        <dbReference type="ARBA" id="ARBA00047725"/>
    </source>
</evidence>
<name>A0A150WTH8_BDEBC</name>
<evidence type="ECO:0000256" key="9">
    <source>
        <dbReference type="ARBA" id="ARBA00049359"/>
    </source>
</evidence>
<keyword evidence="10" id="KW-0560">Oxidoreductase</keyword>
<dbReference type="InterPro" id="IPR026992">
    <property type="entry name" value="DIOX_N"/>
</dbReference>
<dbReference type="Gene3D" id="2.60.120.330">
    <property type="entry name" value="B-lactam Antibiotic, Isopenicillin N Synthase, Chain"/>
    <property type="match status" value="1"/>
</dbReference>
<reference evidence="12 13" key="1">
    <citation type="submission" date="2016-03" db="EMBL/GenBank/DDBJ databases">
        <authorList>
            <person name="Ploux O."/>
        </authorList>
    </citation>
    <scope>NUCLEOTIDE SEQUENCE [LARGE SCALE GENOMIC DNA]</scope>
    <source>
        <strain evidence="12 13">BER2</strain>
    </source>
</reference>
<dbReference type="PANTHER" id="PTHR47990">
    <property type="entry name" value="2-OXOGLUTARATE (2OG) AND FE(II)-DEPENDENT OXYGENASE SUPERFAMILY PROTEIN-RELATED"/>
    <property type="match status" value="1"/>
</dbReference>
<evidence type="ECO:0000256" key="10">
    <source>
        <dbReference type="RuleBase" id="RU003682"/>
    </source>
</evidence>
<dbReference type="SUPFAM" id="SSF51197">
    <property type="entry name" value="Clavaminate synthase-like"/>
    <property type="match status" value="1"/>
</dbReference>
<evidence type="ECO:0000259" key="11">
    <source>
        <dbReference type="PROSITE" id="PS51471"/>
    </source>
</evidence>
<dbReference type="EC" id="1.13.12.19" evidence="3"/>
<evidence type="ECO:0000256" key="6">
    <source>
        <dbReference type="ARBA" id="ARBA00031011"/>
    </source>
</evidence>